<reference evidence="3" key="1">
    <citation type="submission" date="2023-03" db="EMBL/GenBank/DDBJ databases">
        <title>Electrophorus voltai genome.</title>
        <authorList>
            <person name="Bian C."/>
        </authorList>
    </citation>
    <scope>NUCLEOTIDE SEQUENCE</scope>
    <source>
        <strain evidence="3">CB-2022</strain>
        <tissue evidence="3">Muscle</tissue>
    </source>
</reference>
<protein>
    <submittedName>
        <fullName evidence="3">Uncharacterized protein</fullName>
    </submittedName>
</protein>
<dbReference type="GO" id="GO:0071222">
    <property type="term" value="P:cellular response to lipopolysaccharide"/>
    <property type="evidence" value="ECO:0007669"/>
    <property type="project" value="TreeGrafter"/>
</dbReference>
<accession>A0AAD8ZY68</accession>
<feature type="coiled-coil region" evidence="2">
    <location>
        <begin position="56"/>
        <end position="83"/>
    </location>
</feature>
<dbReference type="EMBL" id="JAROKS010000001">
    <property type="protein sequence ID" value="KAK1806438.1"/>
    <property type="molecule type" value="Genomic_DNA"/>
</dbReference>
<dbReference type="PANTHER" id="PTHR31882">
    <property type="entry name" value="TNFAIP3-INTERACTING PROTEIN COILED COIL FAMILY MEMBER"/>
    <property type="match status" value="1"/>
</dbReference>
<gene>
    <name evidence="3" type="ORF">P4O66_004955</name>
</gene>
<sequence>MQCETLTSRGQQQEQEIRRLNKALTEVHKSSVCHQDDSQAGQNIWMHQAQVYKEDFLKERRDKDRLKEKYTELANRCKRIHAELHVAKAQVRWTPSTGSSPHT</sequence>
<proteinExistence type="predicted"/>
<dbReference type="Gene3D" id="1.20.5.990">
    <property type="entry name" value="Nemo cc2-lz domain - 1d5 darpin complex"/>
    <property type="match status" value="1"/>
</dbReference>
<dbReference type="PANTHER" id="PTHR31882:SF2">
    <property type="entry name" value="TNFAIP3-INTERACTING PROTEIN 3"/>
    <property type="match status" value="1"/>
</dbReference>
<name>A0AAD8ZY68_9TELE</name>
<dbReference type="GO" id="GO:0005737">
    <property type="term" value="C:cytoplasm"/>
    <property type="evidence" value="ECO:0007669"/>
    <property type="project" value="UniProtKB-ARBA"/>
</dbReference>
<dbReference type="GO" id="GO:0043122">
    <property type="term" value="P:regulation of canonical NF-kappaB signal transduction"/>
    <property type="evidence" value="ECO:0007669"/>
    <property type="project" value="UniProtKB-ARBA"/>
</dbReference>
<keyword evidence="1 2" id="KW-0175">Coiled coil</keyword>
<evidence type="ECO:0000313" key="3">
    <source>
        <dbReference type="EMBL" id="KAK1806438.1"/>
    </source>
</evidence>
<dbReference type="GO" id="GO:0006357">
    <property type="term" value="P:regulation of transcription by RNA polymerase II"/>
    <property type="evidence" value="ECO:0007669"/>
    <property type="project" value="TreeGrafter"/>
</dbReference>
<organism evidence="3 4">
    <name type="scientific">Electrophorus voltai</name>
    <dbReference type="NCBI Taxonomy" id="2609070"/>
    <lineage>
        <taxon>Eukaryota</taxon>
        <taxon>Metazoa</taxon>
        <taxon>Chordata</taxon>
        <taxon>Craniata</taxon>
        <taxon>Vertebrata</taxon>
        <taxon>Euteleostomi</taxon>
        <taxon>Actinopterygii</taxon>
        <taxon>Neopterygii</taxon>
        <taxon>Teleostei</taxon>
        <taxon>Ostariophysi</taxon>
        <taxon>Gymnotiformes</taxon>
        <taxon>Gymnotoidei</taxon>
        <taxon>Gymnotidae</taxon>
        <taxon>Electrophorus</taxon>
    </lineage>
</organism>
<evidence type="ECO:0000256" key="1">
    <source>
        <dbReference type="ARBA" id="ARBA00023054"/>
    </source>
</evidence>
<dbReference type="AlphaFoldDB" id="A0AAD8ZY68"/>
<comment type="caution">
    <text evidence="3">The sequence shown here is derived from an EMBL/GenBank/DDBJ whole genome shotgun (WGS) entry which is preliminary data.</text>
</comment>
<evidence type="ECO:0000256" key="2">
    <source>
        <dbReference type="SAM" id="Coils"/>
    </source>
</evidence>
<keyword evidence="4" id="KW-1185">Reference proteome</keyword>
<evidence type="ECO:0000313" key="4">
    <source>
        <dbReference type="Proteomes" id="UP001239994"/>
    </source>
</evidence>
<dbReference type="Proteomes" id="UP001239994">
    <property type="component" value="Unassembled WGS sequence"/>
</dbReference>